<sequence length="199" mass="22339">MYSRALQLAKTLANELQNIPLPAFEGYLQVLEQVKLCIRRNEPMHLIIGDPIVQTQRDPVVQAPADPVVRAPADPVVQAPADPVVRATADTDARMTSIYLDHSYGPIEPPSEAADDQQSSSDENREPKRPRVEDDLMMLMLPNTKTRAGRPKGTRRLDHHKNAPKQFEKKKGRSKTNIPDLVYRTGKSRINTSFEAHCN</sequence>
<comment type="caution">
    <text evidence="2">The sequence shown here is derived from an EMBL/GenBank/DDBJ whole genome shotgun (WGS) entry which is preliminary data.</text>
</comment>
<name>A0ABR0B031_9CRUS</name>
<reference evidence="2 3" key="1">
    <citation type="journal article" date="2023" name="Nucleic Acids Res.">
        <title>The hologenome of Daphnia magna reveals possible DNA methylation and microbiome-mediated evolution of the host genome.</title>
        <authorList>
            <person name="Chaturvedi A."/>
            <person name="Li X."/>
            <person name="Dhandapani V."/>
            <person name="Marshall H."/>
            <person name="Kissane S."/>
            <person name="Cuenca-Cambronero M."/>
            <person name="Asole G."/>
            <person name="Calvet F."/>
            <person name="Ruiz-Romero M."/>
            <person name="Marangio P."/>
            <person name="Guigo R."/>
            <person name="Rago D."/>
            <person name="Mirbahai L."/>
            <person name="Eastwood N."/>
            <person name="Colbourne J.K."/>
            <person name="Zhou J."/>
            <person name="Mallon E."/>
            <person name="Orsini L."/>
        </authorList>
    </citation>
    <scope>NUCLEOTIDE SEQUENCE [LARGE SCALE GENOMIC DNA]</scope>
    <source>
        <strain evidence="2">LRV0_1</strain>
    </source>
</reference>
<evidence type="ECO:0000256" key="1">
    <source>
        <dbReference type="SAM" id="MobiDB-lite"/>
    </source>
</evidence>
<feature type="compositionally biased region" description="Basic and acidic residues" evidence="1">
    <location>
        <begin position="122"/>
        <end position="134"/>
    </location>
</feature>
<accession>A0ABR0B031</accession>
<organism evidence="2 3">
    <name type="scientific">Daphnia magna</name>
    <dbReference type="NCBI Taxonomy" id="35525"/>
    <lineage>
        <taxon>Eukaryota</taxon>
        <taxon>Metazoa</taxon>
        <taxon>Ecdysozoa</taxon>
        <taxon>Arthropoda</taxon>
        <taxon>Crustacea</taxon>
        <taxon>Branchiopoda</taxon>
        <taxon>Diplostraca</taxon>
        <taxon>Cladocera</taxon>
        <taxon>Anomopoda</taxon>
        <taxon>Daphniidae</taxon>
        <taxon>Daphnia</taxon>
    </lineage>
</organism>
<feature type="compositionally biased region" description="Basic residues" evidence="1">
    <location>
        <begin position="147"/>
        <end position="174"/>
    </location>
</feature>
<protein>
    <submittedName>
        <fullName evidence="2">Uncharacterized protein</fullName>
    </submittedName>
</protein>
<dbReference type="EMBL" id="JAOYFB010000039">
    <property type="protein sequence ID" value="KAK4030744.1"/>
    <property type="molecule type" value="Genomic_DNA"/>
</dbReference>
<keyword evidence="3" id="KW-1185">Reference proteome</keyword>
<gene>
    <name evidence="2" type="ORF">OUZ56_024083</name>
</gene>
<evidence type="ECO:0000313" key="2">
    <source>
        <dbReference type="EMBL" id="KAK4030744.1"/>
    </source>
</evidence>
<evidence type="ECO:0000313" key="3">
    <source>
        <dbReference type="Proteomes" id="UP001234178"/>
    </source>
</evidence>
<feature type="region of interest" description="Disordered" evidence="1">
    <location>
        <begin position="101"/>
        <end position="178"/>
    </location>
</feature>
<proteinExistence type="predicted"/>
<dbReference type="Proteomes" id="UP001234178">
    <property type="component" value="Unassembled WGS sequence"/>
</dbReference>